<sequence>MALVAAARPGTEAWHMTSPFMDTLHVSTFGRNPQDGDRRPALRREAGRRKAVSDPLTAPSDRGVSIWLNVDVRDVTDPIRALVASGQAVGARKLADPDVPLDRLLVEHHAETG</sequence>
<dbReference type="Proteomes" id="UP000658320">
    <property type="component" value="Unassembled WGS sequence"/>
</dbReference>
<keyword evidence="3" id="KW-1185">Reference proteome</keyword>
<dbReference type="AlphaFoldDB" id="A0A918FM02"/>
<accession>A0A918FM02</accession>
<evidence type="ECO:0000256" key="1">
    <source>
        <dbReference type="SAM" id="MobiDB-lite"/>
    </source>
</evidence>
<feature type="compositionally biased region" description="Basic and acidic residues" evidence="1">
    <location>
        <begin position="34"/>
        <end position="45"/>
    </location>
</feature>
<feature type="region of interest" description="Disordered" evidence="1">
    <location>
        <begin position="27"/>
        <end position="57"/>
    </location>
</feature>
<evidence type="ECO:0000313" key="2">
    <source>
        <dbReference type="EMBL" id="GGR52105.1"/>
    </source>
</evidence>
<comment type="caution">
    <text evidence="2">The sequence shown here is derived from an EMBL/GenBank/DDBJ whole genome shotgun (WGS) entry which is preliminary data.</text>
</comment>
<evidence type="ECO:0000313" key="3">
    <source>
        <dbReference type="Proteomes" id="UP000658320"/>
    </source>
</evidence>
<proteinExistence type="predicted"/>
<dbReference type="EMBL" id="BMSX01000027">
    <property type="protein sequence ID" value="GGR52105.1"/>
    <property type="molecule type" value="Genomic_DNA"/>
</dbReference>
<organism evidence="2 3">
    <name type="scientific">Streptomyces aurantiogriseus</name>
    <dbReference type="NCBI Taxonomy" id="66870"/>
    <lineage>
        <taxon>Bacteria</taxon>
        <taxon>Bacillati</taxon>
        <taxon>Actinomycetota</taxon>
        <taxon>Actinomycetes</taxon>
        <taxon>Kitasatosporales</taxon>
        <taxon>Streptomycetaceae</taxon>
        <taxon>Streptomyces</taxon>
    </lineage>
</organism>
<name>A0A918FM02_9ACTN</name>
<reference evidence="2" key="1">
    <citation type="journal article" date="2014" name="Int. J. Syst. Evol. Microbiol.">
        <title>Complete genome sequence of Corynebacterium casei LMG S-19264T (=DSM 44701T), isolated from a smear-ripened cheese.</title>
        <authorList>
            <consortium name="US DOE Joint Genome Institute (JGI-PGF)"/>
            <person name="Walter F."/>
            <person name="Albersmeier A."/>
            <person name="Kalinowski J."/>
            <person name="Ruckert C."/>
        </authorList>
    </citation>
    <scope>NUCLEOTIDE SEQUENCE</scope>
    <source>
        <strain evidence="2">JCM 4346</strain>
    </source>
</reference>
<gene>
    <name evidence="2" type="ORF">GCM10010251_81510</name>
</gene>
<reference evidence="2" key="2">
    <citation type="submission" date="2020-09" db="EMBL/GenBank/DDBJ databases">
        <authorList>
            <person name="Sun Q."/>
            <person name="Ohkuma M."/>
        </authorList>
    </citation>
    <scope>NUCLEOTIDE SEQUENCE</scope>
    <source>
        <strain evidence="2">JCM 4346</strain>
    </source>
</reference>
<protein>
    <submittedName>
        <fullName evidence="2">Uncharacterized protein</fullName>
    </submittedName>
</protein>